<comment type="caution">
    <text evidence="2">The sequence shown here is derived from an EMBL/GenBank/DDBJ whole genome shotgun (WGS) entry which is preliminary data.</text>
</comment>
<organism evidence="2 3">
    <name type="scientific">Mycena maculata</name>
    <dbReference type="NCBI Taxonomy" id="230809"/>
    <lineage>
        <taxon>Eukaryota</taxon>
        <taxon>Fungi</taxon>
        <taxon>Dikarya</taxon>
        <taxon>Basidiomycota</taxon>
        <taxon>Agaricomycotina</taxon>
        <taxon>Agaricomycetes</taxon>
        <taxon>Agaricomycetidae</taxon>
        <taxon>Agaricales</taxon>
        <taxon>Marasmiineae</taxon>
        <taxon>Mycenaceae</taxon>
        <taxon>Mycena</taxon>
    </lineage>
</organism>
<feature type="non-terminal residue" evidence="2">
    <location>
        <position position="164"/>
    </location>
</feature>
<keyword evidence="3" id="KW-1185">Reference proteome</keyword>
<feature type="non-terminal residue" evidence="2">
    <location>
        <position position="1"/>
    </location>
</feature>
<dbReference type="EMBL" id="JARJLG010000093">
    <property type="protein sequence ID" value="KAJ7747663.1"/>
    <property type="molecule type" value="Genomic_DNA"/>
</dbReference>
<accession>A0AAD7N7F8</accession>
<gene>
    <name evidence="2" type="ORF">DFH07DRAFT_704087</name>
</gene>
<evidence type="ECO:0000313" key="2">
    <source>
        <dbReference type="EMBL" id="KAJ7747663.1"/>
    </source>
</evidence>
<name>A0AAD7N7F8_9AGAR</name>
<evidence type="ECO:0000259" key="1">
    <source>
        <dbReference type="Pfam" id="PF14033"/>
    </source>
</evidence>
<dbReference type="InterPro" id="IPR025340">
    <property type="entry name" value="DUF4246"/>
</dbReference>
<reference evidence="2" key="1">
    <citation type="submission" date="2023-03" db="EMBL/GenBank/DDBJ databases">
        <title>Massive genome expansion in bonnet fungi (Mycena s.s.) driven by repeated elements and novel gene families across ecological guilds.</title>
        <authorList>
            <consortium name="Lawrence Berkeley National Laboratory"/>
            <person name="Harder C.B."/>
            <person name="Miyauchi S."/>
            <person name="Viragh M."/>
            <person name="Kuo A."/>
            <person name="Thoen E."/>
            <person name="Andreopoulos B."/>
            <person name="Lu D."/>
            <person name="Skrede I."/>
            <person name="Drula E."/>
            <person name="Henrissat B."/>
            <person name="Morin E."/>
            <person name="Kohler A."/>
            <person name="Barry K."/>
            <person name="LaButti K."/>
            <person name="Morin E."/>
            <person name="Salamov A."/>
            <person name="Lipzen A."/>
            <person name="Mereny Z."/>
            <person name="Hegedus B."/>
            <person name="Baldrian P."/>
            <person name="Stursova M."/>
            <person name="Weitz H."/>
            <person name="Taylor A."/>
            <person name="Grigoriev I.V."/>
            <person name="Nagy L.G."/>
            <person name="Martin F."/>
            <person name="Kauserud H."/>
        </authorList>
    </citation>
    <scope>NUCLEOTIDE SEQUENCE</scope>
    <source>
        <strain evidence="2">CBHHK188m</strain>
    </source>
</reference>
<sequence length="164" mass="18559">YYDDENITESTVSFRMATGQPVYHRPDDHSCMRILYGVERGDPCVQEIGSMIMKARRVLSYPNLFQHRVSSSRLRDPSRPGHRKILQISLVNPAMDRIPSATDIPPQQADRAAEALQAAWADPASLLSRLPQELIAVIVEKFPTTIMRGDEARAYRSELVVEHT</sequence>
<dbReference type="InterPro" id="IPR049192">
    <property type="entry name" value="DUF4246_C"/>
</dbReference>
<dbReference type="PANTHER" id="PTHR33119">
    <property type="entry name" value="IFI3P"/>
    <property type="match status" value="1"/>
</dbReference>
<evidence type="ECO:0000313" key="3">
    <source>
        <dbReference type="Proteomes" id="UP001215280"/>
    </source>
</evidence>
<dbReference type="PANTHER" id="PTHR33119:SF1">
    <property type="entry name" value="FE2OG DIOXYGENASE DOMAIN-CONTAINING PROTEIN"/>
    <property type="match status" value="1"/>
</dbReference>
<feature type="domain" description="DUF4246" evidence="1">
    <location>
        <begin position="1"/>
        <end position="114"/>
    </location>
</feature>
<dbReference type="Pfam" id="PF14033">
    <property type="entry name" value="DUF4246"/>
    <property type="match status" value="1"/>
</dbReference>
<dbReference type="Proteomes" id="UP001215280">
    <property type="component" value="Unassembled WGS sequence"/>
</dbReference>
<protein>
    <recommendedName>
        <fullName evidence="1">DUF4246 domain-containing protein</fullName>
    </recommendedName>
</protein>
<proteinExistence type="predicted"/>
<dbReference type="AlphaFoldDB" id="A0AAD7N7F8"/>